<protein>
    <recommendedName>
        <fullName evidence="1">Glucanase</fullName>
        <ecNumber evidence="1">3.2.1.-</ecNumber>
    </recommendedName>
</protein>
<evidence type="ECO:0000256" key="1">
    <source>
        <dbReference type="RuleBase" id="RU361186"/>
    </source>
</evidence>
<dbReference type="InterPro" id="IPR036434">
    <property type="entry name" value="Beta_cellobiohydrolase_sf"/>
</dbReference>
<keyword evidence="1" id="KW-0732">Signal</keyword>
<gene>
    <name evidence="2" type="ORF">ACFFHU_05035</name>
</gene>
<keyword evidence="1" id="KW-0624">Polysaccharide degradation</keyword>
<dbReference type="PROSITE" id="PS51257">
    <property type="entry name" value="PROKAR_LIPOPROTEIN"/>
    <property type="match status" value="1"/>
</dbReference>
<dbReference type="PRINTS" id="PR00733">
    <property type="entry name" value="GLHYDRLASE6"/>
</dbReference>
<keyword evidence="1 2" id="KW-0378">Hydrolase</keyword>
<dbReference type="RefSeq" id="WP_377336197.1">
    <property type="nucleotide sequence ID" value="NZ_JBHLUE010000004.1"/>
</dbReference>
<proteinExistence type="inferred from homology"/>
<name>A0ABV6NRZ1_9ACTN</name>
<keyword evidence="1" id="KW-0119">Carbohydrate metabolism</keyword>
<dbReference type="InterPro" id="IPR016288">
    <property type="entry name" value="Beta_cellobiohydrolase"/>
</dbReference>
<keyword evidence="1" id="KW-0326">Glycosidase</keyword>
<evidence type="ECO:0000313" key="2">
    <source>
        <dbReference type="EMBL" id="MFC0563533.1"/>
    </source>
</evidence>
<dbReference type="EC" id="3.2.1.-" evidence="1"/>
<dbReference type="SUPFAM" id="SSF51989">
    <property type="entry name" value="Glycosyl hydrolases family 6, cellulases"/>
    <property type="match status" value="1"/>
</dbReference>
<feature type="signal peptide" evidence="1">
    <location>
        <begin position="1"/>
        <end position="23"/>
    </location>
</feature>
<dbReference type="Pfam" id="PF01341">
    <property type="entry name" value="Glyco_hydro_6"/>
    <property type="match status" value="1"/>
</dbReference>
<dbReference type="GO" id="GO:0016787">
    <property type="term" value="F:hydrolase activity"/>
    <property type="evidence" value="ECO:0007669"/>
    <property type="project" value="UniProtKB-KW"/>
</dbReference>
<accession>A0ABV6NRZ1</accession>
<dbReference type="PANTHER" id="PTHR34876:SF4">
    <property type="entry name" value="1,4-BETA-D-GLUCAN CELLOBIOHYDROLASE C-RELATED"/>
    <property type="match status" value="1"/>
</dbReference>
<comment type="similarity">
    <text evidence="1">Belongs to the glycosyl hydrolase family 6.</text>
</comment>
<organism evidence="2 3">
    <name type="scientific">Plantactinospora siamensis</name>
    <dbReference type="NCBI Taxonomy" id="555372"/>
    <lineage>
        <taxon>Bacteria</taxon>
        <taxon>Bacillati</taxon>
        <taxon>Actinomycetota</taxon>
        <taxon>Actinomycetes</taxon>
        <taxon>Micromonosporales</taxon>
        <taxon>Micromonosporaceae</taxon>
        <taxon>Plantactinospora</taxon>
    </lineage>
</organism>
<keyword evidence="3" id="KW-1185">Reference proteome</keyword>
<keyword evidence="1" id="KW-0136">Cellulose degradation</keyword>
<evidence type="ECO:0000313" key="3">
    <source>
        <dbReference type="Proteomes" id="UP001589894"/>
    </source>
</evidence>
<dbReference type="PANTHER" id="PTHR34876">
    <property type="match status" value="1"/>
</dbReference>
<feature type="chain" id="PRO_5044991724" description="Glucanase" evidence="1">
    <location>
        <begin position="24"/>
        <end position="327"/>
    </location>
</feature>
<comment type="caution">
    <text evidence="2">The sequence shown here is derived from an EMBL/GenBank/DDBJ whole genome shotgun (WGS) entry which is preliminary data.</text>
</comment>
<reference evidence="2 3" key="1">
    <citation type="submission" date="2024-09" db="EMBL/GenBank/DDBJ databases">
        <authorList>
            <person name="Sun Q."/>
            <person name="Mori K."/>
        </authorList>
    </citation>
    <scope>NUCLEOTIDE SEQUENCE [LARGE SCALE GENOMIC DNA]</scope>
    <source>
        <strain evidence="2 3">TBRC 2205</strain>
    </source>
</reference>
<sequence>MTGYRLLRSVMAALLTVTIGGCAADRGGEPSYAPLRHPFRGARLFLDTDTLAADWQQQHRAGWLDPIVRTPQVRWVTGPEDVPDLVPMLAAARRQHALPVLALYWIPDLDCSGGGAPNAGAYDRWIRDVVRTLGDTRSAIVLEPDAVASDCFDKARAALLTRTVRTLAEAHHYVYLDAGHSRWNDPAETGRRLRKAGIDQAEGFAVNVSNRQPTAASHSWAVEVSKLVGDREAVIDTSRNGLPPPADDDWCNTARQGLGRPPTTDPGLDRVAALLWVKNPGETDGPCGDDRSNGVFVPAQARTLIMNASWLPAAARRAAATADAPAR</sequence>
<dbReference type="EMBL" id="JBHLUE010000004">
    <property type="protein sequence ID" value="MFC0563533.1"/>
    <property type="molecule type" value="Genomic_DNA"/>
</dbReference>
<dbReference type="Gene3D" id="3.20.20.40">
    <property type="entry name" value="1, 4-beta cellobiohydrolase"/>
    <property type="match status" value="1"/>
</dbReference>
<dbReference type="Proteomes" id="UP001589894">
    <property type="component" value="Unassembled WGS sequence"/>
</dbReference>